<dbReference type="EC" id="3.5.1.88" evidence="2"/>
<dbReference type="GO" id="GO:0046872">
    <property type="term" value="F:metal ion binding"/>
    <property type="evidence" value="ECO:0007669"/>
    <property type="project" value="UniProtKB-KW"/>
</dbReference>
<dbReference type="AlphaFoldDB" id="A0A1M6DIJ2"/>
<dbReference type="NCBIfam" id="NF001159">
    <property type="entry name" value="PRK00150.1-3"/>
    <property type="match status" value="1"/>
</dbReference>
<keyword evidence="2" id="KW-0408">Iron</keyword>
<feature type="binding site" evidence="2">
    <location>
        <position position="130"/>
    </location>
    <ligand>
        <name>Fe cation</name>
        <dbReference type="ChEBI" id="CHEBI:24875"/>
    </ligand>
</feature>
<dbReference type="PANTHER" id="PTHR10458">
    <property type="entry name" value="PEPTIDE DEFORMYLASE"/>
    <property type="match status" value="1"/>
</dbReference>
<dbReference type="Pfam" id="PF01327">
    <property type="entry name" value="Pep_deformylase"/>
    <property type="match status" value="1"/>
</dbReference>
<name>A0A1M6DIJ2_9FIRM</name>
<dbReference type="Gene3D" id="3.90.45.10">
    <property type="entry name" value="Peptide deformylase"/>
    <property type="match status" value="1"/>
</dbReference>
<evidence type="ECO:0000256" key="2">
    <source>
        <dbReference type="HAMAP-Rule" id="MF_00163"/>
    </source>
</evidence>
<dbReference type="PIRSF" id="PIRSF004749">
    <property type="entry name" value="Pep_def"/>
    <property type="match status" value="1"/>
</dbReference>
<dbReference type="InterPro" id="IPR023635">
    <property type="entry name" value="Peptide_deformylase"/>
</dbReference>
<dbReference type="SUPFAM" id="SSF56420">
    <property type="entry name" value="Peptide deformylase"/>
    <property type="match status" value="1"/>
</dbReference>
<dbReference type="GO" id="GO:0042586">
    <property type="term" value="F:peptide deformylase activity"/>
    <property type="evidence" value="ECO:0007669"/>
    <property type="project" value="UniProtKB-UniRule"/>
</dbReference>
<sequence length="151" mass="16687">MAIRKLRVEGDSILRKRSREVEKIDGRILDLLDDMLETMYENDGVGLAAVQVGILRRVVVIDVGEGPVKLINPVIVEKSGSQIFTEGCLSVPGKNGDVERPGKVVVEYMDEKGENQTMEGEGLKAVCLSHELDHLNGILFIDKVIKEESNE</sequence>
<evidence type="ECO:0000313" key="3">
    <source>
        <dbReference type="EMBL" id="SHI73134.1"/>
    </source>
</evidence>
<feature type="binding site" evidence="2">
    <location>
        <position position="134"/>
    </location>
    <ligand>
        <name>Fe cation</name>
        <dbReference type="ChEBI" id="CHEBI:24875"/>
    </ligand>
</feature>
<evidence type="ECO:0000256" key="1">
    <source>
        <dbReference type="ARBA" id="ARBA00010759"/>
    </source>
</evidence>
<comment type="catalytic activity">
    <reaction evidence="2">
        <text>N-terminal N-formyl-L-methionyl-[peptide] + H2O = N-terminal L-methionyl-[peptide] + formate</text>
        <dbReference type="Rhea" id="RHEA:24420"/>
        <dbReference type="Rhea" id="RHEA-COMP:10639"/>
        <dbReference type="Rhea" id="RHEA-COMP:10640"/>
        <dbReference type="ChEBI" id="CHEBI:15377"/>
        <dbReference type="ChEBI" id="CHEBI:15740"/>
        <dbReference type="ChEBI" id="CHEBI:49298"/>
        <dbReference type="ChEBI" id="CHEBI:64731"/>
        <dbReference type="EC" id="3.5.1.88"/>
    </reaction>
</comment>
<protein>
    <recommendedName>
        <fullName evidence="2">Peptide deformylase</fullName>
        <shortName evidence="2">PDF</shortName>
        <ecNumber evidence="2">3.5.1.88</ecNumber>
    </recommendedName>
    <alternativeName>
        <fullName evidence="2">Polypeptide deformylase</fullName>
    </alternativeName>
</protein>
<dbReference type="CDD" id="cd00487">
    <property type="entry name" value="Pep_deformylase"/>
    <property type="match status" value="1"/>
</dbReference>
<dbReference type="PANTHER" id="PTHR10458:SF22">
    <property type="entry name" value="PEPTIDE DEFORMYLASE"/>
    <property type="match status" value="1"/>
</dbReference>
<organism evidence="3 4">
    <name type="scientific">Dethiosulfatibacter aminovorans DSM 17477</name>
    <dbReference type="NCBI Taxonomy" id="1121476"/>
    <lineage>
        <taxon>Bacteria</taxon>
        <taxon>Bacillati</taxon>
        <taxon>Bacillota</taxon>
        <taxon>Tissierellia</taxon>
        <taxon>Dethiosulfatibacter</taxon>
    </lineage>
</organism>
<keyword evidence="2" id="KW-0378">Hydrolase</keyword>
<gene>
    <name evidence="2" type="primary">def</name>
    <name evidence="3" type="ORF">SAMN02745751_00932</name>
</gene>
<feature type="binding site" evidence="2">
    <location>
        <position position="88"/>
    </location>
    <ligand>
        <name>Fe cation</name>
        <dbReference type="ChEBI" id="CHEBI:24875"/>
    </ligand>
</feature>
<comment type="function">
    <text evidence="2">Removes the formyl group from the N-terminal Met of newly synthesized proteins. Requires at least a dipeptide for an efficient rate of reaction. N-terminal L-methionine is a prerequisite for activity but the enzyme has broad specificity at other positions.</text>
</comment>
<reference evidence="3 4" key="1">
    <citation type="submission" date="2016-11" db="EMBL/GenBank/DDBJ databases">
        <authorList>
            <person name="Jaros S."/>
            <person name="Januszkiewicz K."/>
            <person name="Wedrychowicz H."/>
        </authorList>
    </citation>
    <scope>NUCLEOTIDE SEQUENCE [LARGE SCALE GENOMIC DNA]</scope>
    <source>
        <strain evidence="3 4">DSM 17477</strain>
    </source>
</reference>
<keyword evidence="2" id="KW-0648">Protein biosynthesis</keyword>
<dbReference type="STRING" id="1121476.SAMN02745751_00932"/>
<dbReference type="NCBIfam" id="TIGR00079">
    <property type="entry name" value="pept_deformyl"/>
    <property type="match status" value="1"/>
</dbReference>
<comment type="similarity">
    <text evidence="1 2">Belongs to the polypeptide deformylase family.</text>
</comment>
<dbReference type="RefSeq" id="WP_073047886.1">
    <property type="nucleotide sequence ID" value="NZ_FQZL01000006.1"/>
</dbReference>
<evidence type="ECO:0000313" key="4">
    <source>
        <dbReference type="Proteomes" id="UP000184052"/>
    </source>
</evidence>
<accession>A0A1M6DIJ2</accession>
<dbReference type="HAMAP" id="MF_00163">
    <property type="entry name" value="Pep_deformylase"/>
    <property type="match status" value="1"/>
</dbReference>
<comment type="cofactor">
    <cofactor evidence="2">
        <name>Fe(2+)</name>
        <dbReference type="ChEBI" id="CHEBI:29033"/>
    </cofactor>
    <text evidence="2">Binds 1 Fe(2+) ion.</text>
</comment>
<dbReference type="InterPro" id="IPR036821">
    <property type="entry name" value="Peptide_deformylase_sf"/>
</dbReference>
<dbReference type="Proteomes" id="UP000184052">
    <property type="component" value="Unassembled WGS sequence"/>
</dbReference>
<dbReference type="OrthoDB" id="9784988at2"/>
<dbReference type="EMBL" id="FQZL01000006">
    <property type="protein sequence ID" value="SHI73134.1"/>
    <property type="molecule type" value="Genomic_DNA"/>
</dbReference>
<keyword evidence="4" id="KW-1185">Reference proteome</keyword>
<dbReference type="GO" id="GO:0006412">
    <property type="term" value="P:translation"/>
    <property type="evidence" value="ECO:0007669"/>
    <property type="project" value="UniProtKB-UniRule"/>
</dbReference>
<proteinExistence type="inferred from homology"/>
<keyword evidence="2" id="KW-0479">Metal-binding</keyword>
<dbReference type="PRINTS" id="PR01576">
    <property type="entry name" value="PDEFORMYLASE"/>
</dbReference>
<feature type="active site" evidence="2">
    <location>
        <position position="131"/>
    </location>
</feature>